<dbReference type="InterPro" id="IPR008922">
    <property type="entry name" value="Di-copper_centre_dom_sf"/>
</dbReference>
<dbReference type="PANTHER" id="PTHR11474">
    <property type="entry name" value="TYROSINASE FAMILY MEMBER"/>
    <property type="match status" value="1"/>
</dbReference>
<feature type="non-terminal residue" evidence="6">
    <location>
        <position position="1"/>
    </location>
</feature>
<dbReference type="AlphaFoldDB" id="A0AAD7JQN9"/>
<dbReference type="PANTHER" id="PTHR11474:SF126">
    <property type="entry name" value="TYROSINASE-LIKE PROTEIN TYR-1-RELATED"/>
    <property type="match status" value="1"/>
</dbReference>
<keyword evidence="7" id="KW-1185">Reference proteome</keyword>
<evidence type="ECO:0000259" key="5">
    <source>
        <dbReference type="PROSITE" id="PS00498"/>
    </source>
</evidence>
<dbReference type="GO" id="GO:0046872">
    <property type="term" value="F:metal ion binding"/>
    <property type="evidence" value="ECO:0007669"/>
    <property type="project" value="UniProtKB-KW"/>
</dbReference>
<dbReference type="PRINTS" id="PR00092">
    <property type="entry name" value="TYROSINASE"/>
</dbReference>
<dbReference type="PROSITE" id="PS00498">
    <property type="entry name" value="TYROSINASE_2"/>
    <property type="match status" value="1"/>
</dbReference>
<feature type="domain" description="Tyrosinase copper-binding" evidence="4">
    <location>
        <begin position="165"/>
        <end position="182"/>
    </location>
</feature>
<dbReference type="Gene3D" id="1.10.1280.10">
    <property type="entry name" value="Di-copper center containing domain from catechol oxidase"/>
    <property type="match status" value="1"/>
</dbReference>
<feature type="domain" description="Tyrosinase copper-binding" evidence="5">
    <location>
        <begin position="345"/>
        <end position="356"/>
    </location>
</feature>
<organism evidence="6 7">
    <name type="scientific">Mycena metata</name>
    <dbReference type="NCBI Taxonomy" id="1033252"/>
    <lineage>
        <taxon>Eukaryota</taxon>
        <taxon>Fungi</taxon>
        <taxon>Dikarya</taxon>
        <taxon>Basidiomycota</taxon>
        <taxon>Agaricomycotina</taxon>
        <taxon>Agaricomycetes</taxon>
        <taxon>Agaricomycetidae</taxon>
        <taxon>Agaricales</taxon>
        <taxon>Marasmiineae</taxon>
        <taxon>Mycenaceae</taxon>
        <taxon>Mycena</taxon>
    </lineage>
</organism>
<name>A0AAD7JQN9_9AGAR</name>
<gene>
    <name evidence="6" type="ORF">B0H16DRAFT_1365740</name>
</gene>
<keyword evidence="1" id="KW-0479">Metal-binding</keyword>
<keyword evidence="2" id="KW-0186">Copper</keyword>
<dbReference type="Pfam" id="PF00264">
    <property type="entry name" value="Tyrosinase"/>
    <property type="match status" value="1"/>
</dbReference>
<dbReference type="GO" id="GO:0016491">
    <property type="term" value="F:oxidoreductase activity"/>
    <property type="evidence" value="ECO:0007669"/>
    <property type="project" value="InterPro"/>
</dbReference>
<reference evidence="6" key="1">
    <citation type="submission" date="2023-03" db="EMBL/GenBank/DDBJ databases">
        <title>Massive genome expansion in bonnet fungi (Mycena s.s.) driven by repeated elements and novel gene families across ecological guilds.</title>
        <authorList>
            <consortium name="Lawrence Berkeley National Laboratory"/>
            <person name="Harder C.B."/>
            <person name="Miyauchi S."/>
            <person name="Viragh M."/>
            <person name="Kuo A."/>
            <person name="Thoen E."/>
            <person name="Andreopoulos B."/>
            <person name="Lu D."/>
            <person name="Skrede I."/>
            <person name="Drula E."/>
            <person name="Henrissat B."/>
            <person name="Morin E."/>
            <person name="Kohler A."/>
            <person name="Barry K."/>
            <person name="LaButti K."/>
            <person name="Morin E."/>
            <person name="Salamov A."/>
            <person name="Lipzen A."/>
            <person name="Mereny Z."/>
            <person name="Hegedus B."/>
            <person name="Baldrian P."/>
            <person name="Stursova M."/>
            <person name="Weitz H."/>
            <person name="Taylor A."/>
            <person name="Grigoriev I.V."/>
            <person name="Nagy L.G."/>
            <person name="Martin F."/>
            <person name="Kauserud H."/>
        </authorList>
    </citation>
    <scope>NUCLEOTIDE SEQUENCE</scope>
    <source>
        <strain evidence="6">CBHHK182m</strain>
    </source>
</reference>
<evidence type="ECO:0000256" key="1">
    <source>
        <dbReference type="ARBA" id="ARBA00022723"/>
    </source>
</evidence>
<feature type="transmembrane region" description="Helical" evidence="3">
    <location>
        <begin position="57"/>
        <end position="82"/>
    </location>
</feature>
<protein>
    <recommendedName>
        <fullName evidence="4 5">Tyrosinase copper-binding domain-containing protein</fullName>
    </recommendedName>
</protein>
<sequence length="419" mass="46307">MRLEFHIKFDVNVKSSTSRLLSMYKPFAVKGVLFSVDEKDYDDTGQKAIAAKPRVPVWLIFFTGVLLVFVSTLLAFLAFMTFSAVRQAPRQPSTTTIPLEPAGAPLCTHPALRQEWRVLSNAQKLDYITAVQCLQRLPTISHFGGAQTRFDDFQAVHVALAVDVHLVGQFLPWHRRLLNLFETALRDECGFEGALPYWDWRPDADSGIPLVKSPVFDSVYGFGGNGADVPNYAGQFGNLSAMASAGWVAPGAGGGCVIDGPFASYNLSVGPGTNVTNHCLQRAFNDNIRGFLSSAQVAEVARQTTFEAFRVELEGAPVTATMRLHDAGHNAVGGEMADRYSSPGDPIFYLHHTFLDKLWWQWVGMNFSSRLEDVSGRSTVDAPYVSVTLDFELGMEMLAPTVTIREVMDIRNDLLCYMY</sequence>
<dbReference type="PROSITE" id="PS00497">
    <property type="entry name" value="TYROSINASE_1"/>
    <property type="match status" value="1"/>
</dbReference>
<dbReference type="InterPro" id="IPR050316">
    <property type="entry name" value="Tyrosinase/Hemocyanin"/>
</dbReference>
<keyword evidence="3" id="KW-0472">Membrane</keyword>
<proteinExistence type="predicted"/>
<comment type="caution">
    <text evidence="6">The sequence shown here is derived from an EMBL/GenBank/DDBJ whole genome shotgun (WGS) entry which is preliminary data.</text>
</comment>
<dbReference type="InterPro" id="IPR002227">
    <property type="entry name" value="Tyrosinase_Cu-bd"/>
</dbReference>
<accession>A0AAD7JQN9</accession>
<dbReference type="EMBL" id="JARKIB010000020">
    <property type="protein sequence ID" value="KAJ7768197.1"/>
    <property type="molecule type" value="Genomic_DNA"/>
</dbReference>
<dbReference type="Proteomes" id="UP001215598">
    <property type="component" value="Unassembled WGS sequence"/>
</dbReference>
<evidence type="ECO:0000256" key="3">
    <source>
        <dbReference type="SAM" id="Phobius"/>
    </source>
</evidence>
<evidence type="ECO:0000313" key="7">
    <source>
        <dbReference type="Proteomes" id="UP001215598"/>
    </source>
</evidence>
<evidence type="ECO:0000313" key="6">
    <source>
        <dbReference type="EMBL" id="KAJ7768197.1"/>
    </source>
</evidence>
<evidence type="ECO:0000256" key="2">
    <source>
        <dbReference type="ARBA" id="ARBA00023008"/>
    </source>
</evidence>
<keyword evidence="3" id="KW-0812">Transmembrane</keyword>
<dbReference type="SUPFAM" id="SSF48056">
    <property type="entry name" value="Di-copper centre-containing domain"/>
    <property type="match status" value="1"/>
</dbReference>
<evidence type="ECO:0000259" key="4">
    <source>
        <dbReference type="PROSITE" id="PS00497"/>
    </source>
</evidence>
<keyword evidence="3" id="KW-1133">Transmembrane helix</keyword>